<gene>
    <name evidence="6" type="primary">LOC110347624</name>
</gene>
<evidence type="ECO:0000256" key="2">
    <source>
        <dbReference type="ARBA" id="ARBA00023157"/>
    </source>
</evidence>
<evidence type="ECO:0000256" key="1">
    <source>
        <dbReference type="ARBA" id="ARBA00022825"/>
    </source>
</evidence>
<keyword evidence="1" id="KW-0645">Protease</keyword>
<dbReference type="GO" id="GO:0005615">
    <property type="term" value="C:extracellular space"/>
    <property type="evidence" value="ECO:0007669"/>
    <property type="project" value="TreeGrafter"/>
</dbReference>
<dbReference type="PROSITE" id="PS50240">
    <property type="entry name" value="TRYPSIN_DOM"/>
    <property type="match status" value="1"/>
</dbReference>
<proteinExistence type="predicted"/>
<sequence>MVLPTREGRSLHRATQPTCGTAGTGTLAFWFLLGTLWLTVTPLSPLASGCGQPFYSPVGRVVNGEDAVPYSWPWQVSLQYEKNGAFSHTCGGSLIAPDWVLTAAHCISDSRTYQVVLGEYDRAVEEGSEQVIPVNPGELFVHKKWDDSCVGCG</sequence>
<dbReference type="InterPro" id="IPR018114">
    <property type="entry name" value="TRYPSIN_HIS"/>
</dbReference>
<evidence type="ECO:0000256" key="3">
    <source>
        <dbReference type="SAM" id="Phobius"/>
    </source>
</evidence>
<keyword evidence="1" id="KW-0720">Serine protease</keyword>
<dbReference type="SUPFAM" id="SSF50494">
    <property type="entry name" value="Trypsin-like serine proteases"/>
    <property type="match status" value="1"/>
</dbReference>
<feature type="transmembrane region" description="Helical" evidence="3">
    <location>
        <begin position="21"/>
        <end position="40"/>
    </location>
</feature>
<dbReference type="PROSITE" id="PS00134">
    <property type="entry name" value="TRYPSIN_HIS"/>
    <property type="match status" value="1"/>
</dbReference>
<keyword evidence="1" id="KW-0378">Hydrolase</keyword>
<dbReference type="GO" id="GO:0004252">
    <property type="term" value="F:serine-type endopeptidase activity"/>
    <property type="evidence" value="ECO:0007669"/>
    <property type="project" value="InterPro"/>
</dbReference>
<dbReference type="PANTHER" id="PTHR24257">
    <property type="entry name" value="CHYMOTRYPSIN-LIKE ELASTASE FAMILY MEMBER"/>
    <property type="match status" value="1"/>
</dbReference>
<dbReference type="Pfam" id="PF00089">
    <property type="entry name" value="Trypsin"/>
    <property type="match status" value="1"/>
</dbReference>
<dbReference type="RefSeq" id="XP_021108294.1">
    <property type="nucleotide sequence ID" value="XM_021252635.1"/>
</dbReference>
<evidence type="ECO:0000259" key="4">
    <source>
        <dbReference type="PROSITE" id="PS50240"/>
    </source>
</evidence>
<keyword evidence="3" id="KW-1133">Transmembrane helix</keyword>
<evidence type="ECO:0000313" key="6">
    <source>
        <dbReference type="RefSeq" id="XP_021108294.1"/>
    </source>
</evidence>
<feature type="non-terminal residue" evidence="6">
    <location>
        <position position="153"/>
    </location>
</feature>
<dbReference type="InterPro" id="IPR043504">
    <property type="entry name" value="Peptidase_S1_PA_chymotrypsin"/>
</dbReference>
<dbReference type="Gene3D" id="2.40.10.10">
    <property type="entry name" value="Trypsin-like serine proteases"/>
    <property type="match status" value="1"/>
</dbReference>
<protein>
    <submittedName>
        <fullName evidence="6">Chymotrypsin-like elastase family member 3B</fullName>
    </submittedName>
</protein>
<dbReference type="InterPro" id="IPR050850">
    <property type="entry name" value="Peptidase_S1_Elastase_sf"/>
</dbReference>
<keyword evidence="3" id="KW-0472">Membrane</keyword>
<accession>A0AAX6SHV1</accession>
<dbReference type="InterPro" id="IPR009003">
    <property type="entry name" value="Peptidase_S1_PA"/>
</dbReference>
<name>A0AAX6SHV1_HETGA</name>
<dbReference type="PANTHER" id="PTHR24257:SF22">
    <property type="entry name" value="CHYMOTRYPSIN-LIKE ELASTASE FAMILY MEMBER 3B"/>
    <property type="match status" value="1"/>
</dbReference>
<dbReference type="GeneID" id="110347624"/>
<dbReference type="FunFam" id="2.40.10.10:FF:000004">
    <property type="entry name" value="Tryptase gamma 1"/>
    <property type="match status" value="1"/>
</dbReference>
<dbReference type="AlphaFoldDB" id="A0AAX6SHV1"/>
<dbReference type="Proteomes" id="UP000694906">
    <property type="component" value="Unplaced"/>
</dbReference>
<dbReference type="InterPro" id="IPR001254">
    <property type="entry name" value="Trypsin_dom"/>
</dbReference>
<keyword evidence="2" id="KW-1015">Disulfide bond</keyword>
<keyword evidence="3" id="KW-0812">Transmembrane</keyword>
<evidence type="ECO:0000313" key="5">
    <source>
        <dbReference type="Proteomes" id="UP000694906"/>
    </source>
</evidence>
<organism evidence="5 6">
    <name type="scientific">Heterocephalus glaber</name>
    <name type="common">Naked mole rat</name>
    <dbReference type="NCBI Taxonomy" id="10181"/>
    <lineage>
        <taxon>Eukaryota</taxon>
        <taxon>Metazoa</taxon>
        <taxon>Chordata</taxon>
        <taxon>Craniata</taxon>
        <taxon>Vertebrata</taxon>
        <taxon>Euteleostomi</taxon>
        <taxon>Mammalia</taxon>
        <taxon>Eutheria</taxon>
        <taxon>Euarchontoglires</taxon>
        <taxon>Glires</taxon>
        <taxon>Rodentia</taxon>
        <taxon>Hystricomorpha</taxon>
        <taxon>Bathyergidae</taxon>
        <taxon>Heterocephalus</taxon>
    </lineage>
</organism>
<keyword evidence="5" id="KW-1185">Reference proteome</keyword>
<reference evidence="6" key="1">
    <citation type="submission" date="2025-08" db="UniProtKB">
        <authorList>
            <consortium name="RefSeq"/>
        </authorList>
    </citation>
    <scope>IDENTIFICATION</scope>
</reference>
<feature type="domain" description="Peptidase S1" evidence="4">
    <location>
        <begin position="61"/>
        <end position="153"/>
    </location>
</feature>
<dbReference type="GO" id="GO:0006508">
    <property type="term" value="P:proteolysis"/>
    <property type="evidence" value="ECO:0007669"/>
    <property type="project" value="InterPro"/>
</dbReference>